<dbReference type="EMBL" id="JAEPRA010000010">
    <property type="protein sequence ID" value="KAG2179308.1"/>
    <property type="molecule type" value="Genomic_DNA"/>
</dbReference>
<evidence type="ECO:0000313" key="6">
    <source>
        <dbReference type="Proteomes" id="UP000612746"/>
    </source>
</evidence>
<gene>
    <name evidence="5" type="ORF">INT44_006153</name>
</gene>
<feature type="compositionally biased region" description="Polar residues" evidence="3">
    <location>
        <begin position="234"/>
        <end position="251"/>
    </location>
</feature>
<dbReference type="InterPro" id="IPR055129">
    <property type="entry name" value="YEATS_dom"/>
</dbReference>
<dbReference type="AlphaFoldDB" id="A0A8H7PSZ6"/>
<dbReference type="Pfam" id="PF03366">
    <property type="entry name" value="YEATS"/>
    <property type="match status" value="1"/>
</dbReference>
<dbReference type="InterPro" id="IPR005033">
    <property type="entry name" value="YEATS"/>
</dbReference>
<dbReference type="Pfam" id="PF25909">
    <property type="entry name" value="zf-C2H2_AHC1"/>
    <property type="match status" value="1"/>
</dbReference>
<feature type="domain" description="YEATS" evidence="4">
    <location>
        <begin position="315"/>
        <end position="460"/>
    </location>
</feature>
<name>A0A8H7PSZ6_9FUNG</name>
<comment type="caution">
    <text evidence="5">The sequence shown here is derived from an EMBL/GenBank/DDBJ whole genome shotgun (WGS) entry which is preliminary data.</text>
</comment>
<evidence type="ECO:0000256" key="3">
    <source>
        <dbReference type="SAM" id="MobiDB-lite"/>
    </source>
</evidence>
<dbReference type="Pfam" id="PF22951">
    <property type="entry name" value="3HBD"/>
    <property type="match status" value="1"/>
</dbReference>
<evidence type="ECO:0000256" key="2">
    <source>
        <dbReference type="PROSITE-ProRule" id="PRU00376"/>
    </source>
</evidence>
<sequence length="868" mass="98433">CFVDEEKRAKITEIIDHQFDLEIYLKYREISAIREEIGKAEEILIDIRQAVHNDVAALSAPEAQHNTRRSALQAIASNKSFPLPSISSSLQFDTAQKPARPNFKFSSDNSTKTLFGRRADGVYVSLACPRCHRDDFANQQGFLNHCRIAHGLEFGPYEEMIKQCGTPIEESEVPFDHPIRLRPLTKPLTSNRTKKADIKRPTIKVFDEDVVLDSDDEDNALVLPARDAMPVQDANLQDSSDNSVEVTSKLESSIKREEGNLELPTVAKEETKVEVPSQQQNGNNQETQPKKENNEGEAKPVESISVVVNPHTNEHGSRFYIKKRVIVGNVSKFIPIDKREAGLRQYTHKWMIYVTTPPGDENIASFISCVRYHLHPSYKPNDVIDVNVPPFHLSRLGWGEFPIRVQLHFTDSRRNKLVDVFHQLKLDDSHSGQQTLGSERYIALELDRNTEFIDPKAAVSKQTLPDNRNEATGQVVQRLDPLDELMRSTILSFPIIRAHAPPNSQTTTYCCAPTTNMYFDYHVGHRKALEWQRSRAFRLAVQQQAIASGDPVLKQAAETLTTKKCVLWCRENDFTPIKTHDASIGKPVVHNVQEEIALGYCKFCGTLRALHTYDSHVSDEACQYRPKGWSYRKRTGGMNSVTNILPLLQKLGKGWDQVKEQDDMELDIDQSTLPIGDNLKTNSTDAKTLQLVEEVRTVETERIAEMPEPARERGLDWIWASVDQLRLPSVIANDIVQTRDGDIQTKDDRCTLEEAIDQRLVAGSLLYEVKYPASLKTTFILLADGIAYFKATKVLLGRILKGSAEIYRNESSNDNTTSLSNLDQIEPHERKLLVPNHVYQCLQKEEQFDFLTNQHLNLEEATDNETET</sequence>
<comment type="subcellular location">
    <subcellularLocation>
        <location evidence="2">Nucleus</location>
    </subcellularLocation>
</comment>
<feature type="region of interest" description="Disordered" evidence="3">
    <location>
        <begin position="231"/>
        <end position="301"/>
    </location>
</feature>
<reference evidence="5" key="1">
    <citation type="submission" date="2020-12" db="EMBL/GenBank/DDBJ databases">
        <title>Metabolic potential, ecology and presence of endohyphal bacteria is reflected in genomic diversity of Mucoromycotina.</title>
        <authorList>
            <person name="Muszewska A."/>
            <person name="Okrasinska A."/>
            <person name="Steczkiewicz K."/>
            <person name="Drgas O."/>
            <person name="Orlowska M."/>
            <person name="Perlinska-Lenart U."/>
            <person name="Aleksandrzak-Piekarczyk T."/>
            <person name="Szatraj K."/>
            <person name="Zielenkiewicz U."/>
            <person name="Pilsyk S."/>
            <person name="Malc E."/>
            <person name="Mieczkowski P."/>
            <person name="Kruszewska J.S."/>
            <person name="Biernat P."/>
            <person name="Pawlowska J."/>
        </authorList>
    </citation>
    <scope>NUCLEOTIDE SEQUENCE</scope>
    <source>
        <strain evidence="5">WA0000051536</strain>
    </source>
</reference>
<protein>
    <recommendedName>
        <fullName evidence="4">YEATS domain-containing protein</fullName>
    </recommendedName>
</protein>
<feature type="compositionally biased region" description="Polar residues" evidence="3">
    <location>
        <begin position="276"/>
        <end position="287"/>
    </location>
</feature>
<feature type="compositionally biased region" description="Basic and acidic residues" evidence="3">
    <location>
        <begin position="288"/>
        <end position="300"/>
    </location>
</feature>
<proteinExistence type="predicted"/>
<dbReference type="PANTHER" id="PTHR23195">
    <property type="entry name" value="YEATS DOMAIN"/>
    <property type="match status" value="1"/>
</dbReference>
<evidence type="ECO:0000259" key="4">
    <source>
        <dbReference type="PROSITE" id="PS51037"/>
    </source>
</evidence>
<dbReference type="InterPro" id="IPR038704">
    <property type="entry name" value="YEAST_sf"/>
</dbReference>
<dbReference type="CDD" id="cd16907">
    <property type="entry name" value="YEATS_YEATS2_like"/>
    <property type="match status" value="1"/>
</dbReference>
<dbReference type="GO" id="GO:0005634">
    <property type="term" value="C:nucleus"/>
    <property type="evidence" value="ECO:0007669"/>
    <property type="project" value="UniProtKB-SubCell"/>
</dbReference>
<dbReference type="Proteomes" id="UP000612746">
    <property type="component" value="Unassembled WGS sequence"/>
</dbReference>
<dbReference type="OrthoDB" id="1741717at2759"/>
<dbReference type="InterPro" id="IPR055127">
    <property type="entry name" value="YEATS2_3HBD"/>
</dbReference>
<dbReference type="PROSITE" id="PS51037">
    <property type="entry name" value="YEATS"/>
    <property type="match status" value="1"/>
</dbReference>
<organism evidence="5 6">
    <name type="scientific">Umbelopsis vinacea</name>
    <dbReference type="NCBI Taxonomy" id="44442"/>
    <lineage>
        <taxon>Eukaryota</taxon>
        <taxon>Fungi</taxon>
        <taxon>Fungi incertae sedis</taxon>
        <taxon>Mucoromycota</taxon>
        <taxon>Mucoromycotina</taxon>
        <taxon>Umbelopsidomycetes</taxon>
        <taxon>Umbelopsidales</taxon>
        <taxon>Umbelopsidaceae</taxon>
        <taxon>Umbelopsis</taxon>
    </lineage>
</organism>
<accession>A0A8H7PSZ6</accession>
<evidence type="ECO:0000256" key="1">
    <source>
        <dbReference type="ARBA" id="ARBA00023242"/>
    </source>
</evidence>
<keyword evidence="1 2" id="KW-0539">Nucleus</keyword>
<evidence type="ECO:0000313" key="5">
    <source>
        <dbReference type="EMBL" id="KAG2179308.1"/>
    </source>
</evidence>
<keyword evidence="6" id="KW-1185">Reference proteome</keyword>
<dbReference type="GO" id="GO:0006355">
    <property type="term" value="P:regulation of DNA-templated transcription"/>
    <property type="evidence" value="ECO:0007669"/>
    <property type="project" value="InterPro"/>
</dbReference>
<dbReference type="Gene3D" id="2.60.40.1970">
    <property type="entry name" value="YEATS domain"/>
    <property type="match status" value="1"/>
</dbReference>
<feature type="non-terminal residue" evidence="5">
    <location>
        <position position="1"/>
    </location>
</feature>
<dbReference type="InterPro" id="IPR058706">
    <property type="entry name" value="zf-C2H2_AHC1-like"/>
</dbReference>
<dbReference type="GO" id="GO:0000785">
    <property type="term" value="C:chromatin"/>
    <property type="evidence" value="ECO:0007669"/>
    <property type="project" value="UniProtKB-ARBA"/>
</dbReference>